<reference evidence="2 3" key="1">
    <citation type="submission" date="2024-11" db="EMBL/GenBank/DDBJ databases">
        <authorList>
            <person name="Heng Y.C."/>
            <person name="Lim A.C.H."/>
            <person name="Lee J.K.Y."/>
            <person name="Kittelmann S."/>
        </authorList>
    </citation>
    <scope>NUCLEOTIDE SEQUENCE [LARGE SCALE GENOMIC DNA]</scope>
    <source>
        <strain evidence="2 3">WILCCON 0114</strain>
    </source>
</reference>
<accession>A0ABW8TCQ5</accession>
<evidence type="ECO:0000259" key="1">
    <source>
        <dbReference type="Pfam" id="PF03819"/>
    </source>
</evidence>
<proteinExistence type="predicted"/>
<comment type="caution">
    <text evidence="2">The sequence shown here is derived from an EMBL/GenBank/DDBJ whole genome shotgun (WGS) entry which is preliminary data.</text>
</comment>
<organism evidence="2 3">
    <name type="scientific">Clostridium neuense</name>
    <dbReference type="NCBI Taxonomy" id="1728934"/>
    <lineage>
        <taxon>Bacteria</taxon>
        <taxon>Bacillati</taxon>
        <taxon>Bacillota</taxon>
        <taxon>Clostridia</taxon>
        <taxon>Eubacteriales</taxon>
        <taxon>Clostridiaceae</taxon>
        <taxon>Clostridium</taxon>
    </lineage>
</organism>
<dbReference type="Pfam" id="PF03819">
    <property type="entry name" value="MazG"/>
    <property type="match status" value="1"/>
</dbReference>
<evidence type="ECO:0000313" key="3">
    <source>
        <dbReference type="Proteomes" id="UP001623592"/>
    </source>
</evidence>
<dbReference type="SUPFAM" id="SSF101386">
    <property type="entry name" value="all-alpha NTP pyrophosphatases"/>
    <property type="match status" value="1"/>
</dbReference>
<dbReference type="InterPro" id="IPR004518">
    <property type="entry name" value="MazG-like_dom"/>
</dbReference>
<sequence length="121" mass="14617">MTEDSNLNISEMLKFSMDLWEKHKDEWAPMEPEKGKNFILYMIEEIGEVIAVIKKKGEDEIMNNPAVRDHFVEELCDVMMYYMDTLNRFKVSPEEFSKAYVKKFEHNMKRDYTKQYKEMPQ</sequence>
<feature type="domain" description="NTP pyrophosphohydrolase MazG-like" evidence="1">
    <location>
        <begin position="36"/>
        <end position="106"/>
    </location>
</feature>
<keyword evidence="3" id="KW-1185">Reference proteome</keyword>
<protein>
    <submittedName>
        <fullName evidence="2">MazG nucleotide pyrophosphohydrolase domain-containing protein</fullName>
    </submittedName>
</protein>
<dbReference type="RefSeq" id="WP_406786907.1">
    <property type="nucleotide sequence ID" value="NZ_JBJIAA010000005.1"/>
</dbReference>
<gene>
    <name evidence="2" type="ORF">ACJDT4_07385</name>
</gene>
<evidence type="ECO:0000313" key="2">
    <source>
        <dbReference type="EMBL" id="MFL0250243.1"/>
    </source>
</evidence>
<dbReference type="EMBL" id="JBJIAA010000005">
    <property type="protein sequence ID" value="MFL0250243.1"/>
    <property type="molecule type" value="Genomic_DNA"/>
</dbReference>
<dbReference type="Proteomes" id="UP001623592">
    <property type="component" value="Unassembled WGS sequence"/>
</dbReference>
<name>A0ABW8TCQ5_9CLOT</name>
<dbReference type="Gene3D" id="1.10.287.1080">
    <property type="entry name" value="MazG-like"/>
    <property type="match status" value="1"/>
</dbReference>